<name>A0ABT9UT08_9FIRM</name>
<dbReference type="PANTHER" id="PTHR34094">
    <property type="match status" value="1"/>
</dbReference>
<keyword evidence="4" id="KW-1185">Reference proteome</keyword>
<dbReference type="Proteomes" id="UP001228504">
    <property type="component" value="Unassembled WGS sequence"/>
</dbReference>
<feature type="domain" description="DUF4097" evidence="2">
    <location>
        <begin position="81"/>
        <end position="321"/>
    </location>
</feature>
<accession>A0ABT9UT08</accession>
<evidence type="ECO:0000256" key="1">
    <source>
        <dbReference type="SAM" id="Phobius"/>
    </source>
</evidence>
<dbReference type="PANTHER" id="PTHR34094:SF1">
    <property type="entry name" value="PROTEIN FAM185A"/>
    <property type="match status" value="1"/>
</dbReference>
<organism evidence="3 4">
    <name type="scientific">Eubacterium multiforme</name>
    <dbReference type="NCBI Taxonomy" id="83339"/>
    <lineage>
        <taxon>Bacteria</taxon>
        <taxon>Bacillati</taxon>
        <taxon>Bacillota</taxon>
        <taxon>Clostridia</taxon>
        <taxon>Eubacteriales</taxon>
        <taxon>Eubacteriaceae</taxon>
        <taxon>Eubacterium</taxon>
    </lineage>
</organism>
<feature type="transmembrane region" description="Helical" evidence="1">
    <location>
        <begin position="12"/>
        <end position="33"/>
    </location>
</feature>
<keyword evidence="1" id="KW-0472">Membrane</keyword>
<keyword evidence="1" id="KW-1133">Transmembrane helix</keyword>
<proteinExistence type="predicted"/>
<dbReference type="Pfam" id="PF13349">
    <property type="entry name" value="DUF4097"/>
    <property type="match status" value="1"/>
</dbReference>
<keyword evidence="1" id="KW-0812">Transmembrane</keyword>
<dbReference type="InterPro" id="IPR025164">
    <property type="entry name" value="Toastrack_DUF4097"/>
</dbReference>
<evidence type="ECO:0000259" key="2">
    <source>
        <dbReference type="Pfam" id="PF13349"/>
    </source>
</evidence>
<evidence type="ECO:0000313" key="4">
    <source>
        <dbReference type="Proteomes" id="UP001228504"/>
    </source>
</evidence>
<sequence length="322" mass="36099">MKKPIIKKKFKITMLVLLLVAIFSYIGAFFSLYHSNYRLSNYKDEAVKLFGVNGSVFDFSTWFENHSSTNEFISKDLTKDIKNINIHSNASIIRVVKDDKNSNKISVEYSLSGPESVVNSIKKDNIKFKKEGDSLNFNLSNLNSNLSSCSITLYIPTNYNNNINLKTNSGSIYVDSVHLNELNTDVDSGNIDLYNINCNKINIKNKYGDITCNNIKTNNSKFENESGNLHINGYLGDSKVKSNNGNIDIKCTKLGENTEINNENGNIYFGDLNTLNNFDIIAKTELGTISSSNSKITNDKKVTFGKGKSHIIIKNKRGNITF</sequence>
<evidence type="ECO:0000313" key="3">
    <source>
        <dbReference type="EMBL" id="MDQ0149478.1"/>
    </source>
</evidence>
<protein>
    <submittedName>
        <fullName evidence="3">DUF4097 and DUF4098 domain-containing protein YvlB</fullName>
    </submittedName>
</protein>
<gene>
    <name evidence="3" type="ORF">J2S18_001408</name>
</gene>
<reference evidence="3 4" key="1">
    <citation type="submission" date="2023-07" db="EMBL/GenBank/DDBJ databases">
        <title>Genomic Encyclopedia of Type Strains, Phase IV (KMG-IV): sequencing the most valuable type-strain genomes for metagenomic binning, comparative biology and taxonomic classification.</title>
        <authorList>
            <person name="Goeker M."/>
        </authorList>
    </citation>
    <scope>NUCLEOTIDE SEQUENCE [LARGE SCALE GENOMIC DNA]</scope>
    <source>
        <strain evidence="3 4">DSM 20694</strain>
    </source>
</reference>
<dbReference type="RefSeq" id="WP_307484983.1">
    <property type="nucleotide sequence ID" value="NZ_JAUSUF010000003.1"/>
</dbReference>
<dbReference type="EMBL" id="JAUSUF010000003">
    <property type="protein sequence ID" value="MDQ0149478.1"/>
    <property type="molecule type" value="Genomic_DNA"/>
</dbReference>
<comment type="caution">
    <text evidence="3">The sequence shown here is derived from an EMBL/GenBank/DDBJ whole genome shotgun (WGS) entry which is preliminary data.</text>
</comment>